<sequence length="114" mass="12437">MEPTFERGPGEPLRFGVADMAAEQVRVVAEVLDRDKRDGVHPALYRGVTRRECRDPPGEGGHESVQVLRRECPVDSAVSFGEVGVVVVGAEQNLEGTGPAHHPDKVFHPTTAWK</sequence>
<comment type="caution">
    <text evidence="2">The sequence shown here is derived from an EMBL/GenBank/DDBJ whole genome shotgun (WGS) entry which is preliminary data.</text>
</comment>
<keyword evidence="3" id="KW-1185">Reference proteome</keyword>
<dbReference type="Proteomes" id="UP001501490">
    <property type="component" value="Unassembled WGS sequence"/>
</dbReference>
<reference evidence="3" key="1">
    <citation type="journal article" date="2019" name="Int. J. Syst. Evol. Microbiol.">
        <title>The Global Catalogue of Microorganisms (GCM) 10K type strain sequencing project: providing services to taxonomists for standard genome sequencing and annotation.</title>
        <authorList>
            <consortium name="The Broad Institute Genomics Platform"/>
            <consortium name="The Broad Institute Genome Sequencing Center for Infectious Disease"/>
            <person name="Wu L."/>
            <person name="Ma J."/>
        </authorList>
    </citation>
    <scope>NUCLEOTIDE SEQUENCE [LARGE SCALE GENOMIC DNA]</scope>
    <source>
        <strain evidence="3">JCM 16929</strain>
    </source>
</reference>
<accession>A0ABP7AZ53</accession>
<evidence type="ECO:0000256" key="1">
    <source>
        <dbReference type="SAM" id="MobiDB-lite"/>
    </source>
</evidence>
<organism evidence="2 3">
    <name type="scientific">Microlunatus ginsengisoli</name>
    <dbReference type="NCBI Taxonomy" id="363863"/>
    <lineage>
        <taxon>Bacteria</taxon>
        <taxon>Bacillati</taxon>
        <taxon>Actinomycetota</taxon>
        <taxon>Actinomycetes</taxon>
        <taxon>Propionibacteriales</taxon>
        <taxon>Propionibacteriaceae</taxon>
        <taxon>Microlunatus</taxon>
    </lineage>
</organism>
<evidence type="ECO:0000313" key="2">
    <source>
        <dbReference type="EMBL" id="GAA3643983.1"/>
    </source>
</evidence>
<gene>
    <name evidence="2" type="ORF">GCM10022236_53280</name>
</gene>
<proteinExistence type="predicted"/>
<dbReference type="EMBL" id="BAABAB010000057">
    <property type="protein sequence ID" value="GAA3643983.1"/>
    <property type="molecule type" value="Genomic_DNA"/>
</dbReference>
<feature type="region of interest" description="Disordered" evidence="1">
    <location>
        <begin position="94"/>
        <end position="114"/>
    </location>
</feature>
<protein>
    <submittedName>
        <fullName evidence="2">Uncharacterized protein</fullName>
    </submittedName>
</protein>
<evidence type="ECO:0000313" key="3">
    <source>
        <dbReference type="Proteomes" id="UP001501490"/>
    </source>
</evidence>
<name>A0ABP7AZ53_9ACTN</name>